<organism evidence="1 2">
    <name type="scientific">Caerostris extrusa</name>
    <name type="common">Bark spider</name>
    <name type="synonym">Caerostris bankana</name>
    <dbReference type="NCBI Taxonomy" id="172846"/>
    <lineage>
        <taxon>Eukaryota</taxon>
        <taxon>Metazoa</taxon>
        <taxon>Ecdysozoa</taxon>
        <taxon>Arthropoda</taxon>
        <taxon>Chelicerata</taxon>
        <taxon>Arachnida</taxon>
        <taxon>Araneae</taxon>
        <taxon>Araneomorphae</taxon>
        <taxon>Entelegynae</taxon>
        <taxon>Araneoidea</taxon>
        <taxon>Araneidae</taxon>
        <taxon>Caerostris</taxon>
    </lineage>
</organism>
<evidence type="ECO:0000313" key="2">
    <source>
        <dbReference type="Proteomes" id="UP001054945"/>
    </source>
</evidence>
<accession>A0AAV4VHT6</accession>
<sequence>MIITCVQQKRMATTSVPKPNGHHTCTKNVRPPLLHSKNYVVFAKTYDHTTPVQKHMAITSVQQKSVVTSSVQKVYDQVNKPVYKRETQNRFIDLFLARVKMAALLRSLVILCLCVLCIDGRVIKRSTEIQFCSSSTPCGWEVYEVQTRTVEFYVESPCTCPSGTQCKSHIDDISISALVYRCKEEGQPGRPWPY</sequence>
<keyword evidence="2" id="KW-1185">Reference proteome</keyword>
<dbReference type="AlphaFoldDB" id="A0AAV4VHT6"/>
<dbReference type="Proteomes" id="UP001054945">
    <property type="component" value="Unassembled WGS sequence"/>
</dbReference>
<gene>
    <name evidence="1" type="primary">AVEN_169742_1</name>
    <name evidence="1" type="ORF">CEXT_108961</name>
</gene>
<name>A0AAV4VHT6_CAEEX</name>
<evidence type="ECO:0000313" key="1">
    <source>
        <dbReference type="EMBL" id="GIY69530.1"/>
    </source>
</evidence>
<proteinExistence type="predicted"/>
<dbReference type="EMBL" id="BPLR01014548">
    <property type="protein sequence ID" value="GIY69530.1"/>
    <property type="molecule type" value="Genomic_DNA"/>
</dbReference>
<comment type="caution">
    <text evidence="1">The sequence shown here is derived from an EMBL/GenBank/DDBJ whole genome shotgun (WGS) entry which is preliminary data.</text>
</comment>
<protein>
    <submittedName>
        <fullName evidence="1">Uncharacterized protein</fullName>
    </submittedName>
</protein>
<reference evidence="1 2" key="1">
    <citation type="submission" date="2021-06" db="EMBL/GenBank/DDBJ databases">
        <title>Caerostris extrusa draft genome.</title>
        <authorList>
            <person name="Kono N."/>
            <person name="Arakawa K."/>
        </authorList>
    </citation>
    <scope>NUCLEOTIDE SEQUENCE [LARGE SCALE GENOMIC DNA]</scope>
</reference>